<evidence type="ECO:0000313" key="3">
    <source>
        <dbReference type="Proteomes" id="UP001148312"/>
    </source>
</evidence>
<sequence>MGLLRTAALVVLGISAFVFVALFGRLPVFRKTPIAFFHRLLWVHLPGGIAWIDSHLFGGRIVHAWNRSGSYILHENHPLVLVRNIPKNDTSNMILSHSRCFSSVCSASENVLLYQWHGLGFPMCTAS</sequence>
<dbReference type="GeneID" id="81620763"/>
<evidence type="ECO:0000313" key="2">
    <source>
        <dbReference type="EMBL" id="KAJ5495794.1"/>
    </source>
</evidence>
<keyword evidence="1" id="KW-0472">Membrane</keyword>
<keyword evidence="1" id="KW-1133">Transmembrane helix</keyword>
<comment type="caution">
    <text evidence="2">The sequence shown here is derived from an EMBL/GenBank/DDBJ whole genome shotgun (WGS) entry which is preliminary data.</text>
</comment>
<reference evidence="2" key="1">
    <citation type="submission" date="2022-12" db="EMBL/GenBank/DDBJ databases">
        <authorList>
            <person name="Petersen C."/>
        </authorList>
    </citation>
    <scope>NUCLEOTIDE SEQUENCE</scope>
    <source>
        <strain evidence="2">IBT 30728</strain>
    </source>
</reference>
<feature type="transmembrane region" description="Helical" evidence="1">
    <location>
        <begin position="6"/>
        <end position="24"/>
    </location>
</feature>
<dbReference type="EMBL" id="JAPWDQ010000001">
    <property type="protein sequence ID" value="KAJ5495794.1"/>
    <property type="molecule type" value="Genomic_DNA"/>
</dbReference>
<dbReference type="Proteomes" id="UP001148312">
    <property type="component" value="Unassembled WGS sequence"/>
</dbReference>
<dbReference type="RefSeq" id="XP_056794807.1">
    <property type="nucleotide sequence ID" value="XM_056930514.1"/>
</dbReference>
<gene>
    <name evidence="2" type="ORF">N7539_000910</name>
</gene>
<evidence type="ECO:0000256" key="1">
    <source>
        <dbReference type="SAM" id="Phobius"/>
    </source>
</evidence>
<keyword evidence="1" id="KW-0812">Transmembrane</keyword>
<keyword evidence="3" id="KW-1185">Reference proteome</keyword>
<organism evidence="2 3">
    <name type="scientific">Penicillium diatomitis</name>
    <dbReference type="NCBI Taxonomy" id="2819901"/>
    <lineage>
        <taxon>Eukaryota</taxon>
        <taxon>Fungi</taxon>
        <taxon>Dikarya</taxon>
        <taxon>Ascomycota</taxon>
        <taxon>Pezizomycotina</taxon>
        <taxon>Eurotiomycetes</taxon>
        <taxon>Eurotiomycetidae</taxon>
        <taxon>Eurotiales</taxon>
        <taxon>Aspergillaceae</taxon>
        <taxon>Penicillium</taxon>
    </lineage>
</organism>
<accession>A0A9W9XMP0</accession>
<name>A0A9W9XMP0_9EURO</name>
<proteinExistence type="predicted"/>
<reference evidence="2" key="2">
    <citation type="journal article" date="2023" name="IMA Fungus">
        <title>Comparative genomic study of the Penicillium genus elucidates a diverse pangenome and 15 lateral gene transfer events.</title>
        <authorList>
            <person name="Petersen C."/>
            <person name="Sorensen T."/>
            <person name="Nielsen M.R."/>
            <person name="Sondergaard T.E."/>
            <person name="Sorensen J.L."/>
            <person name="Fitzpatrick D.A."/>
            <person name="Frisvad J.C."/>
            <person name="Nielsen K.L."/>
        </authorList>
    </citation>
    <scope>NUCLEOTIDE SEQUENCE</scope>
    <source>
        <strain evidence="2">IBT 30728</strain>
    </source>
</reference>
<protein>
    <submittedName>
        <fullName evidence="2">Uncharacterized protein</fullName>
    </submittedName>
</protein>
<dbReference type="AlphaFoldDB" id="A0A9W9XMP0"/>